<dbReference type="PANTHER" id="PTHR30469:SF15">
    <property type="entry name" value="HLYD FAMILY OF SECRETION PROTEINS"/>
    <property type="match status" value="1"/>
</dbReference>
<feature type="chain" id="PRO_5033824641" evidence="2">
    <location>
        <begin position="28"/>
        <end position="400"/>
    </location>
</feature>
<dbReference type="GO" id="GO:1990281">
    <property type="term" value="C:efflux pump complex"/>
    <property type="evidence" value="ECO:0007669"/>
    <property type="project" value="TreeGrafter"/>
</dbReference>
<dbReference type="EMBL" id="CAADFV010000004">
    <property type="protein sequence ID" value="VFK50773.1"/>
    <property type="molecule type" value="Genomic_DNA"/>
</dbReference>
<dbReference type="Gene3D" id="1.10.287.470">
    <property type="entry name" value="Helix hairpin bin"/>
    <property type="match status" value="1"/>
</dbReference>
<evidence type="ECO:0000313" key="3">
    <source>
        <dbReference type="EMBL" id="VFK50773.1"/>
    </source>
</evidence>
<comment type="similarity">
    <text evidence="1">Belongs to the membrane fusion protein (MFP) (TC 8.A.1) family.</text>
</comment>
<keyword evidence="2" id="KW-0732">Signal</keyword>
<proteinExistence type="inferred from homology"/>
<dbReference type="Gene3D" id="2.40.420.20">
    <property type="match status" value="1"/>
</dbReference>
<dbReference type="AlphaFoldDB" id="A0A450ZAH3"/>
<reference evidence="3" key="1">
    <citation type="submission" date="2019-02" db="EMBL/GenBank/DDBJ databases">
        <authorList>
            <person name="Gruber-Vodicka R. H."/>
            <person name="Seah K. B. B."/>
        </authorList>
    </citation>
    <scope>NUCLEOTIDE SEQUENCE</scope>
    <source>
        <strain evidence="4">BECK_BY1</strain>
        <strain evidence="3">BECK_BY2</strain>
        <strain evidence="5">BECK_BY3</strain>
    </source>
</reference>
<protein>
    <submittedName>
        <fullName evidence="3">RND family efflux transporter, MFP subunit</fullName>
    </submittedName>
</protein>
<name>A0A450ZAH3_9GAMM</name>
<dbReference type="PANTHER" id="PTHR30469">
    <property type="entry name" value="MULTIDRUG RESISTANCE PROTEIN MDTA"/>
    <property type="match status" value="1"/>
</dbReference>
<accession>A0A450ZAH3</accession>
<feature type="signal peptide" evidence="2">
    <location>
        <begin position="1"/>
        <end position="27"/>
    </location>
</feature>
<evidence type="ECO:0000313" key="4">
    <source>
        <dbReference type="EMBL" id="VFK51021.1"/>
    </source>
</evidence>
<dbReference type="EMBL" id="CAADFY010000004">
    <property type="protein sequence ID" value="VFK52002.1"/>
    <property type="molecule type" value="Genomic_DNA"/>
</dbReference>
<evidence type="ECO:0000256" key="2">
    <source>
        <dbReference type="SAM" id="SignalP"/>
    </source>
</evidence>
<gene>
    <name evidence="4" type="ORF">BECKTUN1418D_GA0071000_100429</name>
    <name evidence="3" type="ORF">BECKTUN1418E_GA0071001_100438</name>
    <name evidence="5" type="ORF">BECKTUN1418F_GA0071002_100438</name>
</gene>
<evidence type="ECO:0000313" key="5">
    <source>
        <dbReference type="EMBL" id="VFK52002.1"/>
    </source>
</evidence>
<evidence type="ECO:0000256" key="1">
    <source>
        <dbReference type="ARBA" id="ARBA00009477"/>
    </source>
</evidence>
<dbReference type="GO" id="GO:0015562">
    <property type="term" value="F:efflux transmembrane transporter activity"/>
    <property type="evidence" value="ECO:0007669"/>
    <property type="project" value="TreeGrafter"/>
</dbReference>
<dbReference type="SUPFAM" id="SSF111369">
    <property type="entry name" value="HlyD-like secretion proteins"/>
    <property type="match status" value="1"/>
</dbReference>
<dbReference type="EMBL" id="CAADFX010000004">
    <property type="protein sequence ID" value="VFK51021.1"/>
    <property type="molecule type" value="Genomic_DNA"/>
</dbReference>
<dbReference type="InterPro" id="IPR006143">
    <property type="entry name" value="RND_pump_MFP"/>
</dbReference>
<dbReference type="Gene3D" id="2.40.50.100">
    <property type="match status" value="2"/>
</dbReference>
<dbReference type="NCBIfam" id="TIGR01730">
    <property type="entry name" value="RND_mfp"/>
    <property type="match status" value="1"/>
</dbReference>
<organism evidence="3">
    <name type="scientific">Candidatus Kentrum sp. TUN</name>
    <dbReference type="NCBI Taxonomy" id="2126343"/>
    <lineage>
        <taxon>Bacteria</taxon>
        <taxon>Pseudomonadati</taxon>
        <taxon>Pseudomonadota</taxon>
        <taxon>Gammaproteobacteria</taxon>
        <taxon>Candidatus Kentrum</taxon>
    </lineage>
</organism>
<sequence>MHIPSVIKTPICAVAVSLLLATAHTYAEPSCDGSGQYTVKMVQKSPTVTLGGTVVPFREVTFRAELPGRVNYIAGEEGSAFAKSDVLVALDEEELRAQHTAAMADLRNTEAEMRNAQVMYSRELWNPQSAPVNKAPGGMGVPSMFDQFMTTYMQGMTKQNHPWVDRYADIYSFGTRIEQARNAHLRAQSQLRQIEAKLRDARSIAPFDGTIIRKHAEEGDTVQPGQPLLEFADIGLLQLEVDIPARLMYQGLRVDDRIDAKLDIGHRLVPARVAQIFPMADRQRHTVKVKFDLHPSAPAAPGMYAEVMVPDPNTSVREVLVIPSSAIIQQGDQPMVRVLSDGSKTDDASEQRGDLQLVRLGEHVDQDYISVLSGLRTGDCIYVPSSRVAPSQGGSGYYLR</sequence>